<evidence type="ECO:0000313" key="3">
    <source>
        <dbReference type="Proteomes" id="UP000799324"/>
    </source>
</evidence>
<evidence type="ECO:0000256" key="1">
    <source>
        <dbReference type="SAM" id="MobiDB-lite"/>
    </source>
</evidence>
<dbReference type="AlphaFoldDB" id="A0A6A6SKJ6"/>
<accession>A0A6A6SKJ6</accession>
<dbReference type="EMBL" id="MU004540">
    <property type="protein sequence ID" value="KAF2648415.1"/>
    <property type="molecule type" value="Genomic_DNA"/>
</dbReference>
<feature type="region of interest" description="Disordered" evidence="1">
    <location>
        <begin position="1"/>
        <end position="26"/>
    </location>
</feature>
<reference evidence="2" key="1">
    <citation type="journal article" date="2020" name="Stud. Mycol.">
        <title>101 Dothideomycetes genomes: a test case for predicting lifestyles and emergence of pathogens.</title>
        <authorList>
            <person name="Haridas S."/>
            <person name="Albert R."/>
            <person name="Binder M."/>
            <person name="Bloem J."/>
            <person name="Labutti K."/>
            <person name="Salamov A."/>
            <person name="Andreopoulos B."/>
            <person name="Baker S."/>
            <person name="Barry K."/>
            <person name="Bills G."/>
            <person name="Bluhm B."/>
            <person name="Cannon C."/>
            <person name="Castanera R."/>
            <person name="Culley D."/>
            <person name="Daum C."/>
            <person name="Ezra D."/>
            <person name="Gonzalez J."/>
            <person name="Henrissat B."/>
            <person name="Kuo A."/>
            <person name="Liang C."/>
            <person name="Lipzen A."/>
            <person name="Lutzoni F."/>
            <person name="Magnuson J."/>
            <person name="Mondo S."/>
            <person name="Nolan M."/>
            <person name="Ohm R."/>
            <person name="Pangilinan J."/>
            <person name="Park H.-J."/>
            <person name="Ramirez L."/>
            <person name="Alfaro M."/>
            <person name="Sun H."/>
            <person name="Tritt A."/>
            <person name="Yoshinaga Y."/>
            <person name="Zwiers L.-H."/>
            <person name="Turgeon B."/>
            <person name="Goodwin S."/>
            <person name="Spatafora J."/>
            <person name="Crous P."/>
            <person name="Grigoriev I."/>
        </authorList>
    </citation>
    <scope>NUCLEOTIDE SEQUENCE</scope>
    <source>
        <strain evidence="2">CBS 122681</strain>
    </source>
</reference>
<proteinExistence type="predicted"/>
<name>A0A6A6SKJ6_9PLEO</name>
<gene>
    <name evidence="2" type="ORF">K491DRAFT_684717</name>
</gene>
<organism evidence="2 3">
    <name type="scientific">Lophiostoma macrostomum CBS 122681</name>
    <dbReference type="NCBI Taxonomy" id="1314788"/>
    <lineage>
        <taxon>Eukaryota</taxon>
        <taxon>Fungi</taxon>
        <taxon>Dikarya</taxon>
        <taxon>Ascomycota</taxon>
        <taxon>Pezizomycotina</taxon>
        <taxon>Dothideomycetes</taxon>
        <taxon>Pleosporomycetidae</taxon>
        <taxon>Pleosporales</taxon>
        <taxon>Lophiostomataceae</taxon>
        <taxon>Lophiostoma</taxon>
    </lineage>
</organism>
<feature type="compositionally biased region" description="Basic and acidic residues" evidence="1">
    <location>
        <begin position="8"/>
        <end position="26"/>
    </location>
</feature>
<protein>
    <submittedName>
        <fullName evidence="2">Uncharacterized protein</fullName>
    </submittedName>
</protein>
<sequence>MKISVVSEDPRGSRVPKPTHDLRPSVDDENFPCLPRQPVLSYALVSKPWKDKASIFWRDAAVKQGRISGFLRFLELPLEIREQVFEDAMRAGGHLDRRVDVWEFQNCFTSVEWTAWLPAVCWASKKTRIEAAPVYIRNVHWVIRRIEANRYFTQFLETIPDDKGILAAQHMCFTSFHWFPGIEKCGKNSDIELMSRTTGLTRLLMTFHMEKLTKRAPEDSDQYYMPKSVQELVDFYGLQGITRARNVEHIHFDGIIGSNFEVNCSGSLKDRMRDLIEWIKEEFRRTLKKEIETELTWRSYMYGYTSYSMY</sequence>
<dbReference type="Proteomes" id="UP000799324">
    <property type="component" value="Unassembled WGS sequence"/>
</dbReference>
<dbReference type="OrthoDB" id="3792443at2759"/>
<keyword evidence="3" id="KW-1185">Reference proteome</keyword>
<evidence type="ECO:0000313" key="2">
    <source>
        <dbReference type="EMBL" id="KAF2648415.1"/>
    </source>
</evidence>